<feature type="coiled-coil region" evidence="2">
    <location>
        <begin position="174"/>
        <end position="201"/>
    </location>
</feature>
<dbReference type="GO" id="GO:0005737">
    <property type="term" value="C:cytoplasm"/>
    <property type="evidence" value="ECO:0007669"/>
    <property type="project" value="TreeGrafter"/>
</dbReference>
<accession>A0AAW2HHK5</accession>
<keyword evidence="3" id="KW-0812">Transmembrane</keyword>
<keyword evidence="1" id="KW-0802">TPR repeat</keyword>
<feature type="repeat" description="TPR" evidence="1">
    <location>
        <begin position="199"/>
        <end position="232"/>
    </location>
</feature>
<reference evidence="4" key="1">
    <citation type="journal article" date="2024" name="Gigascience">
        <title>Chromosome-level genome of the poultry shaft louse Menopon gallinae provides insight into the host-switching and adaptive evolution of parasitic lice.</title>
        <authorList>
            <person name="Xu Y."/>
            <person name="Ma L."/>
            <person name="Liu S."/>
            <person name="Liang Y."/>
            <person name="Liu Q."/>
            <person name="He Z."/>
            <person name="Tian L."/>
            <person name="Duan Y."/>
            <person name="Cai W."/>
            <person name="Li H."/>
            <person name="Song F."/>
        </authorList>
    </citation>
    <scope>NUCLEOTIDE SEQUENCE</scope>
    <source>
        <strain evidence="4">Cailab_2023a</strain>
    </source>
</reference>
<evidence type="ECO:0008006" key="5">
    <source>
        <dbReference type="Google" id="ProtNLM"/>
    </source>
</evidence>
<evidence type="ECO:0000256" key="2">
    <source>
        <dbReference type="SAM" id="Coils"/>
    </source>
</evidence>
<organism evidence="4">
    <name type="scientific">Menopon gallinae</name>
    <name type="common">poultry shaft louse</name>
    <dbReference type="NCBI Taxonomy" id="328185"/>
    <lineage>
        <taxon>Eukaryota</taxon>
        <taxon>Metazoa</taxon>
        <taxon>Ecdysozoa</taxon>
        <taxon>Arthropoda</taxon>
        <taxon>Hexapoda</taxon>
        <taxon>Insecta</taxon>
        <taxon>Pterygota</taxon>
        <taxon>Neoptera</taxon>
        <taxon>Paraneoptera</taxon>
        <taxon>Psocodea</taxon>
        <taxon>Troctomorpha</taxon>
        <taxon>Phthiraptera</taxon>
        <taxon>Amblycera</taxon>
        <taxon>Menoponidae</taxon>
        <taxon>Menopon</taxon>
    </lineage>
</organism>
<keyword evidence="3" id="KW-1133">Transmembrane helix</keyword>
<dbReference type="Pfam" id="PF14559">
    <property type="entry name" value="TPR_19"/>
    <property type="match status" value="1"/>
</dbReference>
<dbReference type="Gene3D" id="1.25.40.10">
    <property type="entry name" value="Tetratricopeptide repeat domain"/>
    <property type="match status" value="1"/>
</dbReference>
<dbReference type="PROSITE" id="PS50005">
    <property type="entry name" value="TPR"/>
    <property type="match status" value="3"/>
</dbReference>
<evidence type="ECO:0000256" key="3">
    <source>
        <dbReference type="SAM" id="Phobius"/>
    </source>
</evidence>
<protein>
    <recommendedName>
        <fullName evidence="5">Tetratricopeptide repeat protein 17</fullName>
    </recommendedName>
</protein>
<dbReference type="SMART" id="SM00028">
    <property type="entry name" value="TPR"/>
    <property type="match status" value="3"/>
</dbReference>
<feature type="transmembrane region" description="Helical" evidence="3">
    <location>
        <begin position="321"/>
        <end position="341"/>
    </location>
</feature>
<keyword evidence="2" id="KW-0175">Coiled coil</keyword>
<feature type="repeat" description="TPR" evidence="1">
    <location>
        <begin position="233"/>
        <end position="266"/>
    </location>
</feature>
<sequence length="400" mass="45509">MTEVPCLTYMALYILSFHVIQSNSRTSTLWKLNAEEGKIVEGGPFPKVVTIPEPQTTDDPVFSIITSTIHYGESWTKRSVESLSPDCQSRFSGNDRLMNETDDVNNTVTVTRNGTRSQNKNSSATLTGEHDDVLDCGKAVNFTYYDYLVGVNNRHNHPHVPEPQVALIFNKNSSKNNEFDVDALERKLKKAKREKPKSVQLYNQIGNFWRIKGDAQKSIECFRRALAVSPHNAEVLLNLARVLFNLQYLDDAIYLTRRSLQVQPPDKNAWQQYYTLGEIFKAYGHYQEASLYLRHSLELKPEFEPAITALKDMEALPETTIHFYTLLIIIFLVLGVLHVILSPVDGKLDSDFSEVKTQSRILTANSKHFNRAMAMRSLKMGISPRALRTKRQSCHIIGNI</sequence>
<evidence type="ECO:0000313" key="4">
    <source>
        <dbReference type="EMBL" id="KAL0268991.1"/>
    </source>
</evidence>
<keyword evidence="3" id="KW-0472">Membrane</keyword>
<comment type="caution">
    <text evidence="4">The sequence shown here is derived from an EMBL/GenBank/DDBJ whole genome shotgun (WGS) entry which is preliminary data.</text>
</comment>
<dbReference type="EMBL" id="JARGDH010000005">
    <property type="protein sequence ID" value="KAL0268991.1"/>
    <property type="molecule type" value="Genomic_DNA"/>
</dbReference>
<proteinExistence type="predicted"/>
<evidence type="ECO:0000256" key="1">
    <source>
        <dbReference type="PROSITE-ProRule" id="PRU00339"/>
    </source>
</evidence>
<name>A0AAW2HHK5_9NEOP</name>
<gene>
    <name evidence="4" type="ORF">PYX00_010745</name>
</gene>
<dbReference type="AlphaFoldDB" id="A0AAW2HHK5"/>
<feature type="repeat" description="TPR" evidence="1">
    <location>
        <begin position="270"/>
        <end position="303"/>
    </location>
</feature>
<dbReference type="InterPro" id="IPR019734">
    <property type="entry name" value="TPR_rpt"/>
</dbReference>
<dbReference type="GO" id="GO:0015629">
    <property type="term" value="C:actin cytoskeleton"/>
    <property type="evidence" value="ECO:0007669"/>
    <property type="project" value="TreeGrafter"/>
</dbReference>
<dbReference type="InterPro" id="IPR052630">
    <property type="entry name" value="TTC17"/>
</dbReference>
<dbReference type="InterPro" id="IPR011990">
    <property type="entry name" value="TPR-like_helical_dom_sf"/>
</dbReference>
<dbReference type="PANTHER" id="PTHR16091:SF3">
    <property type="entry name" value="TETRATRICOPEPTIDE REPEAT PROTEIN 17"/>
    <property type="match status" value="1"/>
</dbReference>
<dbReference type="SUPFAM" id="SSF48452">
    <property type="entry name" value="TPR-like"/>
    <property type="match status" value="1"/>
</dbReference>
<dbReference type="PANTHER" id="PTHR16091">
    <property type="entry name" value="TTC17 PROTEIN"/>
    <property type="match status" value="1"/>
</dbReference>
<dbReference type="Pfam" id="PF13181">
    <property type="entry name" value="TPR_8"/>
    <property type="match status" value="1"/>
</dbReference>
<dbReference type="FunFam" id="1.25.40.10:FF:001003">
    <property type="entry name" value="AGAP000499-PA"/>
    <property type="match status" value="1"/>
</dbReference>
<dbReference type="GO" id="GO:0030041">
    <property type="term" value="P:actin filament polymerization"/>
    <property type="evidence" value="ECO:0007669"/>
    <property type="project" value="TreeGrafter"/>
</dbReference>